<dbReference type="NCBIfam" id="TIGR04560">
    <property type="entry name" value="ribo_THX"/>
    <property type="match status" value="1"/>
</dbReference>
<keyword evidence="3" id="KW-0687">Ribonucleoprotein</keyword>
<accession>A0ABS9BL19</accession>
<dbReference type="Pfam" id="PF17070">
    <property type="entry name" value="Thx"/>
    <property type="match status" value="1"/>
</dbReference>
<reference evidence="5 6" key="1">
    <citation type="submission" date="2022-01" db="EMBL/GenBank/DDBJ databases">
        <title>Flavihumibacter sp. nov., isolated from sediment of a river.</title>
        <authorList>
            <person name="Liu H."/>
        </authorList>
    </citation>
    <scope>NUCLEOTIDE SEQUENCE [LARGE SCALE GENOMIC DNA]</scope>
    <source>
        <strain evidence="5 6">RY-1</strain>
    </source>
</reference>
<keyword evidence="6" id="KW-1185">Reference proteome</keyword>
<gene>
    <name evidence="5" type="ORF">L0U88_14300</name>
</gene>
<evidence type="ECO:0000313" key="6">
    <source>
        <dbReference type="Proteomes" id="UP001200145"/>
    </source>
</evidence>
<feature type="region of interest" description="Disordered" evidence="4">
    <location>
        <begin position="1"/>
        <end position="39"/>
    </location>
</feature>
<feature type="compositionally biased region" description="Basic residues" evidence="4">
    <location>
        <begin position="1"/>
        <end position="13"/>
    </location>
</feature>
<dbReference type="InterPro" id="IPR030826">
    <property type="entry name" value="Ribosomal_bTHX/bTHXc/bTHXm"/>
</dbReference>
<dbReference type="EMBL" id="JAKEVY010000003">
    <property type="protein sequence ID" value="MCF1715807.1"/>
    <property type="molecule type" value="Genomic_DNA"/>
</dbReference>
<name>A0ABS9BL19_9BACT</name>
<organism evidence="5 6">
    <name type="scientific">Flavihumibacter fluminis</name>
    <dbReference type="NCBI Taxonomy" id="2909236"/>
    <lineage>
        <taxon>Bacteria</taxon>
        <taxon>Pseudomonadati</taxon>
        <taxon>Bacteroidota</taxon>
        <taxon>Chitinophagia</taxon>
        <taxon>Chitinophagales</taxon>
        <taxon>Chitinophagaceae</taxon>
        <taxon>Flavihumibacter</taxon>
    </lineage>
</organism>
<evidence type="ECO:0000256" key="2">
    <source>
        <dbReference type="ARBA" id="ARBA00022980"/>
    </source>
</evidence>
<evidence type="ECO:0000313" key="5">
    <source>
        <dbReference type="EMBL" id="MCF1715807.1"/>
    </source>
</evidence>
<evidence type="ECO:0000256" key="1">
    <source>
        <dbReference type="ARBA" id="ARBA00010834"/>
    </source>
</evidence>
<comment type="caution">
    <text evidence="5">The sequence shown here is derived from an EMBL/GenBank/DDBJ whole genome shotgun (WGS) entry which is preliminary data.</text>
</comment>
<evidence type="ECO:0000256" key="3">
    <source>
        <dbReference type="ARBA" id="ARBA00023274"/>
    </source>
</evidence>
<dbReference type="Proteomes" id="UP001200145">
    <property type="component" value="Unassembled WGS sequence"/>
</dbReference>
<sequence>MGRGDKKTKKGKIFKGSFGKSRPARPAQAKKAAAAEKKA</sequence>
<protein>
    <submittedName>
        <fullName evidence="5">30S ribosomal protein THX</fullName>
    </submittedName>
</protein>
<keyword evidence="2 5" id="KW-0689">Ribosomal protein</keyword>
<proteinExistence type="inferred from homology"/>
<evidence type="ECO:0000256" key="4">
    <source>
        <dbReference type="SAM" id="MobiDB-lite"/>
    </source>
</evidence>
<dbReference type="InterPro" id="IPR031414">
    <property type="entry name" value="Ribosomal_bTHX"/>
</dbReference>
<feature type="compositionally biased region" description="Low complexity" evidence="4">
    <location>
        <begin position="14"/>
        <end position="32"/>
    </location>
</feature>
<dbReference type="GO" id="GO:0005840">
    <property type="term" value="C:ribosome"/>
    <property type="evidence" value="ECO:0007669"/>
    <property type="project" value="UniProtKB-KW"/>
</dbReference>
<dbReference type="RefSeq" id="WP_234866755.1">
    <property type="nucleotide sequence ID" value="NZ_JAKEVY010000003.1"/>
</dbReference>
<comment type="similarity">
    <text evidence="1">Belongs to the bacterial ribosomal protein bTHX family.</text>
</comment>